<feature type="domain" description="NAD-dependent epimerase/dehydratase" evidence="2">
    <location>
        <begin position="8"/>
        <end position="239"/>
    </location>
</feature>
<dbReference type="InterPro" id="IPR036291">
    <property type="entry name" value="NAD(P)-bd_dom_sf"/>
</dbReference>
<evidence type="ECO:0000256" key="1">
    <source>
        <dbReference type="ARBA" id="ARBA00023027"/>
    </source>
</evidence>
<keyword evidence="4" id="KW-1185">Reference proteome</keyword>
<dbReference type="AlphaFoldDB" id="A0A097ELC8"/>
<geneLocation type="plasmid" evidence="3 4">
    <name>STP1</name>
</geneLocation>
<organism evidence="3 4">
    <name type="scientific">Sphingomonas taxi</name>
    <dbReference type="NCBI Taxonomy" id="1549858"/>
    <lineage>
        <taxon>Bacteria</taxon>
        <taxon>Pseudomonadati</taxon>
        <taxon>Pseudomonadota</taxon>
        <taxon>Alphaproteobacteria</taxon>
        <taxon>Sphingomonadales</taxon>
        <taxon>Sphingomonadaceae</taxon>
        <taxon>Sphingomonas</taxon>
    </lineage>
</organism>
<evidence type="ECO:0000313" key="4">
    <source>
        <dbReference type="Proteomes" id="UP000033200"/>
    </source>
</evidence>
<dbReference type="PANTHER" id="PTHR43574">
    <property type="entry name" value="EPIMERASE-RELATED"/>
    <property type="match status" value="1"/>
</dbReference>
<accession>A0A097ELC8</accession>
<gene>
    <name evidence="3" type="ORF">MC45_17650</name>
</gene>
<dbReference type="RefSeq" id="WP_041394023.1">
    <property type="nucleotide sequence ID" value="NZ_CP009572.1"/>
</dbReference>
<dbReference type="SUPFAM" id="SSF51735">
    <property type="entry name" value="NAD(P)-binding Rossmann-fold domains"/>
    <property type="match status" value="1"/>
</dbReference>
<dbReference type="PRINTS" id="PR01713">
    <property type="entry name" value="NUCEPIMERASE"/>
</dbReference>
<dbReference type="InterPro" id="IPR001509">
    <property type="entry name" value="Epimerase_deHydtase"/>
</dbReference>
<dbReference type="eggNOG" id="COG0451">
    <property type="taxonomic scope" value="Bacteria"/>
</dbReference>
<sequence length="342" mass="37731">MADQPPRVLITGTAGFIGFHTASRLLQQGARVLGIDNFSDYYDVALKERRNDILENYPNFSVARISIEDVQAVGDAWRAFAPDVVIHLAAQAGVRYSIDHPESYISTNLIGTYNLLELARRHPVRHFLAASTSSVYGANREMPFDERQRTQTPISLYAATKGATELMGHSYSHLYGTPMTFFRFFTVYGPWGRPDMALFKFAKAILADEPIDVFNNGEMVRDFTYVEDLAASIVHLSAAIPGKEPVEGDSLSPVAPFRIVNIGGGKPTPLMDYIGALETALNRTARKNMLPMQQGDVPATEASPELLRRLTGYVPTTSVEEGVAAFVAWYCDHYRGDSGLEG</sequence>
<evidence type="ECO:0000259" key="2">
    <source>
        <dbReference type="Pfam" id="PF01370"/>
    </source>
</evidence>
<evidence type="ECO:0000313" key="3">
    <source>
        <dbReference type="EMBL" id="AIT08371.1"/>
    </source>
</evidence>
<dbReference type="Gene3D" id="3.90.25.10">
    <property type="entry name" value="UDP-galactose 4-epimerase, domain 1"/>
    <property type="match status" value="1"/>
</dbReference>
<dbReference type="Gene3D" id="3.40.50.720">
    <property type="entry name" value="NAD(P)-binding Rossmann-like Domain"/>
    <property type="match status" value="1"/>
</dbReference>
<keyword evidence="3" id="KW-0614">Plasmid</keyword>
<proteinExistence type="predicted"/>
<dbReference type="KEGG" id="stax:MC45_17650"/>
<keyword evidence="1" id="KW-0520">NAD</keyword>
<dbReference type="Proteomes" id="UP000033200">
    <property type="component" value="Plasmid STP1"/>
</dbReference>
<protein>
    <submittedName>
        <fullName evidence="3">UDP-glucuronate 5-epimerase</fullName>
    </submittedName>
</protein>
<dbReference type="HOGENOM" id="CLU_007383_1_7_5"/>
<reference evidence="3 4" key="1">
    <citation type="submission" date="2014-09" db="EMBL/GenBank/DDBJ databases">
        <title>Using Illumina technology Improving SMRT sequencing Genome Assembly by RASTools.</title>
        <authorList>
            <person name="Zhou Y."/>
            <person name="Ma T."/>
            <person name="Liu T."/>
        </authorList>
    </citation>
    <scope>NUCLEOTIDE SEQUENCE [LARGE SCALE GENOMIC DNA]</scope>
    <source>
        <strain evidence="3 4">ATCC 55669</strain>
        <plasmid evidence="4">Plasmid STP1</plasmid>
    </source>
</reference>
<name>A0A097ELC8_9SPHN</name>
<dbReference type="EMBL" id="CP009572">
    <property type="protein sequence ID" value="AIT08371.1"/>
    <property type="molecule type" value="Genomic_DNA"/>
</dbReference>
<dbReference type="Pfam" id="PF01370">
    <property type="entry name" value="Epimerase"/>
    <property type="match status" value="1"/>
</dbReference>